<dbReference type="EMBL" id="PXYX01000006">
    <property type="protein sequence ID" value="PSR28398.1"/>
    <property type="molecule type" value="Genomic_DNA"/>
</dbReference>
<accession>A0A2T2X1Q5</accession>
<reference evidence="2 3" key="1">
    <citation type="journal article" date="2014" name="BMC Genomics">
        <title>Comparison of environmental and isolate Sulfobacillus genomes reveals diverse carbon, sulfur, nitrogen, and hydrogen metabolisms.</title>
        <authorList>
            <person name="Justice N.B."/>
            <person name="Norman A."/>
            <person name="Brown C.T."/>
            <person name="Singh A."/>
            <person name="Thomas B.C."/>
            <person name="Banfield J.F."/>
        </authorList>
    </citation>
    <scope>NUCLEOTIDE SEQUENCE [LARGE SCALE GENOMIC DNA]</scope>
    <source>
        <strain evidence="2">AMDSBA5</strain>
    </source>
</reference>
<keyword evidence="2" id="KW-0969">Cilium</keyword>
<feature type="domain" description="Flagellin N-terminal" evidence="1">
    <location>
        <begin position="10"/>
        <end position="139"/>
    </location>
</feature>
<comment type="caution">
    <text evidence="2">The sequence shown here is derived from an EMBL/GenBank/DDBJ whole genome shotgun (WGS) entry which is preliminary data.</text>
</comment>
<sequence length="302" mass="32769">MEITPIVLMNTLLQNVQTQYQRIGQLQEEASTGQRFQVPSDSPSRVTATMNLNTALAQTKAYETAATQAQNWLNTTSGALQNMQQIWQNVLNIAVEASNNTLTPTDRTALTIQVQQAQKALAQLLNTRYEGIYIFSGYNSQTPPISCSGTTCTTNFPTSQQLQIFQIGESSSVTVNLTGNENVGQTSGSNYFETIYNDLGKLATAIQTGASATNQMILTLKTDQGYLSTAQSIVGGRLERVNQTKTQLQSLSFNLNQTIAQISGANMASVTVQLAQEEQAYQAALQSGAQILPLSLLNFIHP</sequence>
<protein>
    <submittedName>
        <fullName evidence="2">Flagellar hook-associated protein 3</fullName>
    </submittedName>
</protein>
<dbReference type="PANTHER" id="PTHR42792:SF1">
    <property type="entry name" value="FLAGELLAR HOOK-ASSOCIATED PROTEIN 3"/>
    <property type="match status" value="1"/>
</dbReference>
<dbReference type="AlphaFoldDB" id="A0A2T2X1Q5"/>
<keyword evidence="2" id="KW-0282">Flagellum</keyword>
<dbReference type="Pfam" id="PF00669">
    <property type="entry name" value="Flagellin_N"/>
    <property type="match status" value="1"/>
</dbReference>
<dbReference type="GO" id="GO:0005198">
    <property type="term" value="F:structural molecule activity"/>
    <property type="evidence" value="ECO:0007669"/>
    <property type="project" value="InterPro"/>
</dbReference>
<dbReference type="GO" id="GO:0071973">
    <property type="term" value="P:bacterial-type flagellum-dependent cell motility"/>
    <property type="evidence" value="ECO:0007669"/>
    <property type="project" value="InterPro"/>
</dbReference>
<dbReference type="InterPro" id="IPR001029">
    <property type="entry name" value="Flagellin_N"/>
</dbReference>
<dbReference type="PANTHER" id="PTHR42792">
    <property type="entry name" value="FLAGELLIN"/>
    <property type="match status" value="1"/>
</dbReference>
<evidence type="ECO:0000259" key="1">
    <source>
        <dbReference type="Pfam" id="PF00669"/>
    </source>
</evidence>
<dbReference type="InterPro" id="IPR001492">
    <property type="entry name" value="Flagellin"/>
</dbReference>
<dbReference type="InterPro" id="IPR013384">
    <property type="entry name" value="Flagell_FlgL"/>
</dbReference>
<gene>
    <name evidence="2" type="primary">flgL</name>
    <name evidence="2" type="ORF">C7B47_04305</name>
</gene>
<dbReference type="NCBIfam" id="TIGR02550">
    <property type="entry name" value="flagell_flgL"/>
    <property type="match status" value="1"/>
</dbReference>
<dbReference type="Gene3D" id="1.20.1330.10">
    <property type="entry name" value="f41 fragment of flagellin, N-terminal domain"/>
    <property type="match status" value="1"/>
</dbReference>
<evidence type="ECO:0000313" key="2">
    <source>
        <dbReference type="EMBL" id="PSR28398.1"/>
    </source>
</evidence>
<organism evidence="2 3">
    <name type="scientific">Sulfobacillus thermosulfidooxidans</name>
    <dbReference type="NCBI Taxonomy" id="28034"/>
    <lineage>
        <taxon>Bacteria</taxon>
        <taxon>Bacillati</taxon>
        <taxon>Bacillota</taxon>
        <taxon>Clostridia</taxon>
        <taxon>Eubacteriales</taxon>
        <taxon>Clostridiales Family XVII. Incertae Sedis</taxon>
        <taxon>Sulfobacillus</taxon>
    </lineage>
</organism>
<dbReference type="Proteomes" id="UP000242705">
    <property type="component" value="Unassembled WGS sequence"/>
</dbReference>
<dbReference type="GO" id="GO:0009424">
    <property type="term" value="C:bacterial-type flagellum hook"/>
    <property type="evidence" value="ECO:0007669"/>
    <property type="project" value="InterPro"/>
</dbReference>
<evidence type="ECO:0000313" key="3">
    <source>
        <dbReference type="Proteomes" id="UP000242705"/>
    </source>
</evidence>
<dbReference type="SUPFAM" id="SSF64518">
    <property type="entry name" value="Phase 1 flagellin"/>
    <property type="match status" value="1"/>
</dbReference>
<name>A0A2T2X1Q5_SULTH</name>
<proteinExistence type="predicted"/>
<keyword evidence="2" id="KW-0966">Cell projection</keyword>